<dbReference type="Proteomes" id="UP000283522">
    <property type="component" value="Unassembled WGS sequence"/>
</dbReference>
<gene>
    <name evidence="1" type="ORF">D0X99_09735</name>
</gene>
<comment type="caution">
    <text evidence="1">The sequence shown here is derived from an EMBL/GenBank/DDBJ whole genome shotgun (WGS) entry which is preliminary data.</text>
</comment>
<accession>A0A418PS49</accession>
<protein>
    <recommendedName>
        <fullName evidence="3">Glycosyltransferase</fullName>
    </recommendedName>
</protein>
<proteinExistence type="predicted"/>
<dbReference type="SUPFAM" id="SSF53756">
    <property type="entry name" value="UDP-Glycosyltransferase/glycogen phosphorylase"/>
    <property type="match status" value="1"/>
</dbReference>
<dbReference type="AlphaFoldDB" id="A0A418PS49"/>
<dbReference type="EMBL" id="QXML01000004">
    <property type="protein sequence ID" value="RIW15696.1"/>
    <property type="molecule type" value="Genomic_DNA"/>
</dbReference>
<evidence type="ECO:0008006" key="3">
    <source>
        <dbReference type="Google" id="ProtNLM"/>
    </source>
</evidence>
<keyword evidence="2" id="KW-1185">Reference proteome</keyword>
<organism evidence="1 2">
    <name type="scientific">Algoriphagus lacus</name>
    <dbReference type="NCBI Taxonomy" id="2056311"/>
    <lineage>
        <taxon>Bacteria</taxon>
        <taxon>Pseudomonadati</taxon>
        <taxon>Bacteroidota</taxon>
        <taxon>Cytophagia</taxon>
        <taxon>Cytophagales</taxon>
        <taxon>Cyclobacteriaceae</taxon>
        <taxon>Algoriphagus</taxon>
    </lineage>
</organism>
<dbReference type="OrthoDB" id="925984at2"/>
<dbReference type="RefSeq" id="WP_119477599.1">
    <property type="nucleotide sequence ID" value="NZ_QXML01000004.1"/>
</dbReference>
<evidence type="ECO:0000313" key="1">
    <source>
        <dbReference type="EMBL" id="RIW15696.1"/>
    </source>
</evidence>
<sequence>MSQIQGQKVSVLIASTLKPVKDVRAYSKLARSLGETNKYRLFIIGFSPKKPKTEPGFRFFSSMSHFDSKLDRVLVQGRFLLRLLWIRPKILICCTFELIPIAAFFKPLIGYQLVYDVQENYLANLDLNPALSFDAKQKAGRLIQKCESAQGIDLYLLAEKCYVKEMPEKQPFLIIENKYQGEIRQKGPIQFVGKNDYKFCITGTITPAFGTLDAILWFIEILKSFPTSKLEILGHCPVDSFRKKLVEVTLDFPQVSLRINPNPIPHQELIDCLGASDFALLPYQSHPAINGKMPTKLYECAALGIPVLISPNPIWEEFFADFAGGYSVDFSNPDTAIAQFKEGLKQTFFTSTPPESILWKTEKAHFQKAIQNLLY</sequence>
<dbReference type="Gene3D" id="3.40.50.2000">
    <property type="entry name" value="Glycogen Phosphorylase B"/>
    <property type="match status" value="1"/>
</dbReference>
<name>A0A418PS49_9BACT</name>
<reference evidence="1 2" key="1">
    <citation type="submission" date="2018-09" db="EMBL/GenBank/DDBJ databases">
        <authorList>
            <person name="Wang X."/>
            <person name="Du Z."/>
        </authorList>
    </citation>
    <scope>NUCLEOTIDE SEQUENCE [LARGE SCALE GENOMIC DNA]</scope>
    <source>
        <strain evidence="1 2">N3</strain>
    </source>
</reference>
<evidence type="ECO:0000313" key="2">
    <source>
        <dbReference type="Proteomes" id="UP000283522"/>
    </source>
</evidence>